<proteinExistence type="predicted"/>
<evidence type="ECO:0000313" key="3">
    <source>
        <dbReference type="Proteomes" id="UP000223913"/>
    </source>
</evidence>
<dbReference type="RefSeq" id="WP_099151102.1">
    <property type="nucleotide sequence ID" value="NZ_PDUD01000021.1"/>
</dbReference>
<evidence type="ECO:0008006" key="4">
    <source>
        <dbReference type="Google" id="ProtNLM"/>
    </source>
</evidence>
<sequence length="236" mass="27693">MMNWKLLLALAVVLPASLSAQDVQLYGTIPMVLVKKEVNEQTGFSTALSSEINGIDRRIADRRYTAKVMNLNLESALSYDANPNFNLTAGLLFRLRDPFNGTSIELRPWQQVTVIHRLGKYRLRNRLRTEERWTGRNLDFDLRLRYRISTDFPLEGERLDSREFYLNVSTEALITPTGMRAFYFWESRTYLGLGYQLNERQRLEPALDFRSRRRDDLGNRRNFLFFRLVWVTKVGA</sequence>
<keyword evidence="1" id="KW-0732">Signal</keyword>
<evidence type="ECO:0000313" key="2">
    <source>
        <dbReference type="EMBL" id="PHN05526.1"/>
    </source>
</evidence>
<organism evidence="2 3">
    <name type="scientific">Flavilitoribacter nigricans (strain ATCC 23147 / DSM 23189 / NBRC 102662 / NCIMB 1420 / SS-2)</name>
    <name type="common">Lewinella nigricans</name>
    <dbReference type="NCBI Taxonomy" id="1122177"/>
    <lineage>
        <taxon>Bacteria</taxon>
        <taxon>Pseudomonadati</taxon>
        <taxon>Bacteroidota</taxon>
        <taxon>Saprospiria</taxon>
        <taxon>Saprospirales</taxon>
        <taxon>Lewinellaceae</taxon>
        <taxon>Flavilitoribacter</taxon>
    </lineage>
</organism>
<dbReference type="InterPro" id="IPR019619">
    <property type="entry name" value="DUF2490"/>
</dbReference>
<name>A0A2D0NAV5_FLAN2</name>
<gene>
    <name evidence="2" type="ORF">CRP01_16160</name>
</gene>
<feature type="signal peptide" evidence="1">
    <location>
        <begin position="1"/>
        <end position="20"/>
    </location>
</feature>
<dbReference type="Pfam" id="PF10677">
    <property type="entry name" value="DUF2490"/>
    <property type="match status" value="1"/>
</dbReference>
<protein>
    <recommendedName>
        <fullName evidence="4">DUF2490 domain-containing protein</fullName>
    </recommendedName>
</protein>
<accession>A0A2D0NAV5</accession>
<keyword evidence="3" id="KW-1185">Reference proteome</keyword>
<dbReference type="Proteomes" id="UP000223913">
    <property type="component" value="Unassembled WGS sequence"/>
</dbReference>
<evidence type="ECO:0000256" key="1">
    <source>
        <dbReference type="SAM" id="SignalP"/>
    </source>
</evidence>
<dbReference type="OrthoDB" id="1121653at2"/>
<reference evidence="2 3" key="1">
    <citation type="submission" date="2017-10" db="EMBL/GenBank/DDBJ databases">
        <title>The draft genome sequence of Lewinella nigricans NBRC 102662.</title>
        <authorList>
            <person name="Wang K."/>
        </authorList>
    </citation>
    <scope>NUCLEOTIDE SEQUENCE [LARGE SCALE GENOMIC DNA]</scope>
    <source>
        <strain evidence="2 3">NBRC 102662</strain>
    </source>
</reference>
<feature type="chain" id="PRO_5012858660" description="DUF2490 domain-containing protein" evidence="1">
    <location>
        <begin position="21"/>
        <end position="236"/>
    </location>
</feature>
<dbReference type="EMBL" id="PDUD01000021">
    <property type="protein sequence ID" value="PHN05526.1"/>
    <property type="molecule type" value="Genomic_DNA"/>
</dbReference>
<dbReference type="AlphaFoldDB" id="A0A2D0NAV5"/>
<comment type="caution">
    <text evidence="2">The sequence shown here is derived from an EMBL/GenBank/DDBJ whole genome shotgun (WGS) entry which is preliminary data.</text>
</comment>